<keyword evidence="3" id="KW-1185">Reference proteome</keyword>
<evidence type="ECO:0000313" key="3">
    <source>
        <dbReference type="Proteomes" id="UP000432015"/>
    </source>
</evidence>
<keyword evidence="1" id="KW-1133">Transmembrane helix</keyword>
<proteinExistence type="predicted"/>
<accession>A0A7K1L4S6</accession>
<organism evidence="2 3">
    <name type="scientific">Actinomadura litoris</name>
    <dbReference type="NCBI Taxonomy" id="2678616"/>
    <lineage>
        <taxon>Bacteria</taxon>
        <taxon>Bacillati</taxon>
        <taxon>Actinomycetota</taxon>
        <taxon>Actinomycetes</taxon>
        <taxon>Streptosporangiales</taxon>
        <taxon>Thermomonosporaceae</taxon>
        <taxon>Actinomadura</taxon>
    </lineage>
</organism>
<feature type="transmembrane region" description="Helical" evidence="1">
    <location>
        <begin position="68"/>
        <end position="101"/>
    </location>
</feature>
<gene>
    <name evidence="2" type="ORF">GNZ18_22745</name>
</gene>
<name>A0A7K1L4S6_9ACTN</name>
<reference evidence="2 3" key="1">
    <citation type="submission" date="2019-11" db="EMBL/GenBank/DDBJ databases">
        <authorList>
            <person name="Cao P."/>
        </authorList>
    </citation>
    <scope>NUCLEOTIDE SEQUENCE [LARGE SCALE GENOMIC DNA]</scope>
    <source>
        <strain evidence="2 3">NEAU-AAG5</strain>
    </source>
</reference>
<protein>
    <submittedName>
        <fullName evidence="2">DUF1772 domain-containing protein</fullName>
    </submittedName>
</protein>
<comment type="caution">
    <text evidence="2">The sequence shown here is derived from an EMBL/GenBank/DDBJ whole genome shotgun (WGS) entry which is preliminary data.</text>
</comment>
<dbReference type="EMBL" id="WOFH01000008">
    <property type="protein sequence ID" value="MUN39399.1"/>
    <property type="molecule type" value="Genomic_DNA"/>
</dbReference>
<evidence type="ECO:0000256" key="1">
    <source>
        <dbReference type="SAM" id="Phobius"/>
    </source>
</evidence>
<dbReference type="RefSeq" id="WP_156218577.1">
    <property type="nucleotide sequence ID" value="NZ_WOFH01000008.1"/>
</dbReference>
<sequence length="157" mass="15986">MTTAVQALAIVAILANAVIYGTDVFSAVVQRPALAHVDDRALIAMMGNIHRYGDRRLPVPGTIGLLAALAGAITAAVAGLAPAAVAGFVACAALLAWLVFFNKVAAPVNRRLAKAAENGGELPEARSLQDRSDGALGALVLFQSVALIAQCVMVTAA</sequence>
<keyword evidence="1" id="KW-0812">Transmembrane</keyword>
<feature type="transmembrane region" description="Helical" evidence="1">
    <location>
        <begin position="135"/>
        <end position="156"/>
    </location>
</feature>
<keyword evidence="1" id="KW-0472">Membrane</keyword>
<dbReference type="AlphaFoldDB" id="A0A7K1L4S6"/>
<dbReference type="Proteomes" id="UP000432015">
    <property type="component" value="Unassembled WGS sequence"/>
</dbReference>
<evidence type="ECO:0000313" key="2">
    <source>
        <dbReference type="EMBL" id="MUN39399.1"/>
    </source>
</evidence>